<dbReference type="GeneID" id="54557693"/>
<evidence type="ECO:0000256" key="1">
    <source>
        <dbReference type="SAM" id="SignalP"/>
    </source>
</evidence>
<evidence type="ECO:0000313" key="3">
    <source>
        <dbReference type="Proteomes" id="UP000799537"/>
    </source>
</evidence>
<organism evidence="2 3">
    <name type="scientific">Zasmidium cellare ATCC 36951</name>
    <dbReference type="NCBI Taxonomy" id="1080233"/>
    <lineage>
        <taxon>Eukaryota</taxon>
        <taxon>Fungi</taxon>
        <taxon>Dikarya</taxon>
        <taxon>Ascomycota</taxon>
        <taxon>Pezizomycotina</taxon>
        <taxon>Dothideomycetes</taxon>
        <taxon>Dothideomycetidae</taxon>
        <taxon>Mycosphaerellales</taxon>
        <taxon>Mycosphaerellaceae</taxon>
        <taxon>Zasmidium</taxon>
    </lineage>
</organism>
<dbReference type="RefSeq" id="XP_033672910.1">
    <property type="nucleotide sequence ID" value="XM_033804421.1"/>
</dbReference>
<protein>
    <recommendedName>
        <fullName evidence="4">Glycoside hydrolase family 23 protein</fullName>
    </recommendedName>
</protein>
<dbReference type="OrthoDB" id="1193027at2759"/>
<reference evidence="2" key="1">
    <citation type="journal article" date="2020" name="Stud. Mycol.">
        <title>101 Dothideomycetes genomes: a test case for predicting lifestyles and emergence of pathogens.</title>
        <authorList>
            <person name="Haridas S."/>
            <person name="Albert R."/>
            <person name="Binder M."/>
            <person name="Bloem J."/>
            <person name="Labutti K."/>
            <person name="Salamov A."/>
            <person name="Andreopoulos B."/>
            <person name="Baker S."/>
            <person name="Barry K."/>
            <person name="Bills G."/>
            <person name="Bluhm B."/>
            <person name="Cannon C."/>
            <person name="Castanera R."/>
            <person name="Culley D."/>
            <person name="Daum C."/>
            <person name="Ezra D."/>
            <person name="Gonzalez J."/>
            <person name="Henrissat B."/>
            <person name="Kuo A."/>
            <person name="Liang C."/>
            <person name="Lipzen A."/>
            <person name="Lutzoni F."/>
            <person name="Magnuson J."/>
            <person name="Mondo S."/>
            <person name="Nolan M."/>
            <person name="Ohm R."/>
            <person name="Pangilinan J."/>
            <person name="Park H.-J."/>
            <person name="Ramirez L."/>
            <person name="Alfaro M."/>
            <person name="Sun H."/>
            <person name="Tritt A."/>
            <person name="Yoshinaga Y."/>
            <person name="Zwiers L.-H."/>
            <person name="Turgeon B."/>
            <person name="Goodwin S."/>
            <person name="Spatafora J."/>
            <person name="Crous P."/>
            <person name="Grigoriev I."/>
        </authorList>
    </citation>
    <scope>NUCLEOTIDE SEQUENCE</scope>
    <source>
        <strain evidence="2">ATCC 36951</strain>
    </source>
</reference>
<dbReference type="AlphaFoldDB" id="A0A6A6CY49"/>
<evidence type="ECO:0008006" key="4">
    <source>
        <dbReference type="Google" id="ProtNLM"/>
    </source>
</evidence>
<accession>A0A6A6CY49</accession>
<feature type="signal peptide" evidence="1">
    <location>
        <begin position="1"/>
        <end position="16"/>
    </location>
</feature>
<evidence type="ECO:0000313" key="2">
    <source>
        <dbReference type="EMBL" id="KAF2172021.1"/>
    </source>
</evidence>
<dbReference type="Proteomes" id="UP000799537">
    <property type="component" value="Unassembled WGS sequence"/>
</dbReference>
<sequence>MSAIALLVAGASLALAGGVNRSLPLPPGSRTTHKGPTPLATDTAVTGTAAVYGINDNENSNGGLGCRAYYGDGTSNDGWPTTSQWVSFNYIWQVNYNNIQNSCSQYGVPNNSDDEMNDLYNAINNVANQYNVDHRYILAEILTESSGCVRIITTGGPSTGIWNPGLLQDYDGYYTCNCETVNGVYNEYGETCGVVTPCPADTIQNMIREGAVGTSNGYGLASLINFAEGQGASDAQTFYVASEWYNQGAYEPNVGGSLGANCYASNVAQWITGCTAPAAC</sequence>
<dbReference type="EMBL" id="ML993582">
    <property type="protein sequence ID" value="KAF2172021.1"/>
    <property type="molecule type" value="Genomic_DNA"/>
</dbReference>
<keyword evidence="3" id="KW-1185">Reference proteome</keyword>
<feature type="chain" id="PRO_5025431793" description="Glycoside hydrolase family 23 protein" evidence="1">
    <location>
        <begin position="17"/>
        <end position="280"/>
    </location>
</feature>
<gene>
    <name evidence="2" type="ORF">M409DRAFT_18251</name>
</gene>
<keyword evidence="1" id="KW-0732">Signal</keyword>
<proteinExistence type="predicted"/>
<name>A0A6A6CY49_ZASCE</name>